<evidence type="ECO:0000313" key="2">
    <source>
        <dbReference type="EMBL" id="KAG0258478.1"/>
    </source>
</evidence>
<proteinExistence type="predicted"/>
<comment type="caution">
    <text evidence="2">The sequence shown here is derived from an EMBL/GenBank/DDBJ whole genome shotgun (WGS) entry which is preliminary data.</text>
</comment>
<dbReference type="EMBL" id="JAAAIL010002299">
    <property type="protein sequence ID" value="KAG0258478.1"/>
    <property type="molecule type" value="Genomic_DNA"/>
</dbReference>
<name>A0AAD4D2G3_9FUNG</name>
<feature type="region of interest" description="Disordered" evidence="1">
    <location>
        <begin position="116"/>
        <end position="145"/>
    </location>
</feature>
<feature type="non-terminal residue" evidence="2">
    <location>
        <position position="145"/>
    </location>
</feature>
<organism evidence="2 3">
    <name type="scientific">Linnemannia exigua</name>
    <dbReference type="NCBI Taxonomy" id="604196"/>
    <lineage>
        <taxon>Eukaryota</taxon>
        <taxon>Fungi</taxon>
        <taxon>Fungi incertae sedis</taxon>
        <taxon>Mucoromycota</taxon>
        <taxon>Mortierellomycotina</taxon>
        <taxon>Mortierellomycetes</taxon>
        <taxon>Mortierellales</taxon>
        <taxon>Mortierellaceae</taxon>
        <taxon>Linnemannia</taxon>
    </lineage>
</organism>
<sequence>MASNAVLVITKRVSPTVDILKVALSRTSINPTLTHHSAARTPASWSAFDGHLRPFSTVNTAASAQLKELRPRSLNSLAHATRPATLLNGRLSSLQGNSLVSSAALPLSRRAFSTSARILKDKSDDGKNGSGGDGKDSGSGSSSSS</sequence>
<keyword evidence="3" id="KW-1185">Reference proteome</keyword>
<dbReference type="AlphaFoldDB" id="A0AAD4D2G3"/>
<accession>A0AAD4D2G3</accession>
<gene>
    <name evidence="2" type="ORF">BGZ95_004950</name>
</gene>
<feature type="compositionally biased region" description="Basic and acidic residues" evidence="1">
    <location>
        <begin position="118"/>
        <end position="127"/>
    </location>
</feature>
<reference evidence="2" key="1">
    <citation type="journal article" date="2020" name="Fungal Divers.">
        <title>Resolving the Mortierellaceae phylogeny through synthesis of multi-gene phylogenetics and phylogenomics.</title>
        <authorList>
            <person name="Vandepol N."/>
            <person name="Liber J."/>
            <person name="Desiro A."/>
            <person name="Na H."/>
            <person name="Kennedy M."/>
            <person name="Barry K."/>
            <person name="Grigoriev I.V."/>
            <person name="Miller A.N."/>
            <person name="O'Donnell K."/>
            <person name="Stajich J.E."/>
            <person name="Bonito G."/>
        </authorList>
    </citation>
    <scope>NUCLEOTIDE SEQUENCE</scope>
    <source>
        <strain evidence="2">NRRL 28262</strain>
    </source>
</reference>
<dbReference type="Proteomes" id="UP001194580">
    <property type="component" value="Unassembled WGS sequence"/>
</dbReference>
<protein>
    <submittedName>
        <fullName evidence="2">Uncharacterized protein</fullName>
    </submittedName>
</protein>
<evidence type="ECO:0000313" key="3">
    <source>
        <dbReference type="Proteomes" id="UP001194580"/>
    </source>
</evidence>
<evidence type="ECO:0000256" key="1">
    <source>
        <dbReference type="SAM" id="MobiDB-lite"/>
    </source>
</evidence>